<feature type="region of interest" description="Disordered" evidence="12">
    <location>
        <begin position="564"/>
        <end position="593"/>
    </location>
</feature>
<dbReference type="Gene3D" id="3.40.50.720">
    <property type="entry name" value="NAD(P)-binding Rossmann-like Domain"/>
    <property type="match status" value="1"/>
</dbReference>
<evidence type="ECO:0000256" key="4">
    <source>
        <dbReference type="ARBA" id="ARBA00022692"/>
    </source>
</evidence>
<reference evidence="17" key="1">
    <citation type="submission" date="2017-01" db="EMBL/GenBank/DDBJ databases">
        <authorList>
            <person name="Wang Y."/>
            <person name="White M."/>
            <person name="Kvist S."/>
            <person name="Moncalvo J.-M."/>
        </authorList>
    </citation>
    <scope>NUCLEOTIDE SEQUENCE [LARGE SCALE GENOMIC DNA]</scope>
    <source>
        <strain evidence="17">COL-18-3</strain>
    </source>
</reference>
<dbReference type="InterPro" id="IPR048735">
    <property type="entry name" value="Slowpoke-like_C"/>
</dbReference>
<keyword evidence="8 13" id="KW-1133">Transmembrane helix</keyword>
<evidence type="ECO:0000256" key="2">
    <source>
        <dbReference type="ARBA" id="ARBA00022448"/>
    </source>
</evidence>
<evidence type="ECO:0000259" key="14">
    <source>
        <dbReference type="PROSITE" id="PS51201"/>
    </source>
</evidence>
<proteinExistence type="predicted"/>
<keyword evidence="4 13" id="KW-0812">Transmembrane</keyword>
<accession>A0A1R1PVD7</accession>
<dbReference type="InterPro" id="IPR003929">
    <property type="entry name" value="K_chnl_BK_asu"/>
</dbReference>
<feature type="transmembrane region" description="Helical" evidence="13">
    <location>
        <begin position="33"/>
        <end position="50"/>
    </location>
</feature>
<dbReference type="EMBL" id="LSSK01000129">
    <property type="protein sequence ID" value="OMH84936.1"/>
    <property type="molecule type" value="Genomic_DNA"/>
</dbReference>
<evidence type="ECO:0000256" key="7">
    <source>
        <dbReference type="ARBA" id="ARBA00022958"/>
    </source>
</evidence>
<evidence type="ECO:0000256" key="3">
    <source>
        <dbReference type="ARBA" id="ARBA00022538"/>
    </source>
</evidence>
<gene>
    <name evidence="15" type="ORF">AX774_g1526</name>
    <name evidence="16" type="ORF">AX774_g504</name>
</gene>
<evidence type="ECO:0000256" key="10">
    <source>
        <dbReference type="ARBA" id="ARBA00023136"/>
    </source>
</evidence>
<keyword evidence="2" id="KW-0813">Transport</keyword>
<keyword evidence="5" id="KW-0631">Potassium channel</keyword>
<dbReference type="EMBL" id="LSSK01000028">
    <property type="protein sequence ID" value="OMH85923.1"/>
    <property type="molecule type" value="Genomic_DNA"/>
</dbReference>
<keyword evidence="10 13" id="KW-0472">Membrane</keyword>
<keyword evidence="11 15" id="KW-0407">Ion channel</keyword>
<comment type="caution">
    <text evidence="15">The sequence shown here is derived from an EMBL/GenBank/DDBJ whole genome shotgun (WGS) entry which is preliminary data.</text>
</comment>
<feature type="compositionally biased region" description="Low complexity" evidence="12">
    <location>
        <begin position="573"/>
        <end position="588"/>
    </location>
</feature>
<keyword evidence="6" id="KW-0851">Voltage-gated channel</keyword>
<protein>
    <submittedName>
        <fullName evidence="15">Calcium-activated potassium channel slowpoke</fullName>
    </submittedName>
</protein>
<evidence type="ECO:0000256" key="11">
    <source>
        <dbReference type="ARBA" id="ARBA00023303"/>
    </source>
</evidence>
<keyword evidence="9" id="KW-0406">Ion transport</keyword>
<feature type="compositionally biased region" description="Low complexity" evidence="12">
    <location>
        <begin position="433"/>
        <end position="452"/>
    </location>
</feature>
<evidence type="ECO:0000256" key="12">
    <source>
        <dbReference type="SAM" id="MobiDB-lite"/>
    </source>
</evidence>
<evidence type="ECO:0000256" key="13">
    <source>
        <dbReference type="SAM" id="Phobius"/>
    </source>
</evidence>
<comment type="subcellular location">
    <subcellularLocation>
        <location evidence="1">Membrane</location>
        <topology evidence="1">Multi-pass membrane protein</topology>
    </subcellularLocation>
</comment>
<keyword evidence="3" id="KW-0633">Potassium transport</keyword>
<dbReference type="GO" id="GO:0034702">
    <property type="term" value="C:monoatomic ion channel complex"/>
    <property type="evidence" value="ECO:0007669"/>
    <property type="project" value="UniProtKB-KW"/>
</dbReference>
<dbReference type="Pfam" id="PF21014">
    <property type="entry name" value="Slowpoke_C"/>
    <property type="match status" value="1"/>
</dbReference>
<evidence type="ECO:0000256" key="1">
    <source>
        <dbReference type="ARBA" id="ARBA00004141"/>
    </source>
</evidence>
<reference evidence="15" key="2">
    <citation type="submission" date="2017-01" db="EMBL/GenBank/DDBJ databases">
        <authorList>
            <person name="Mah S.A."/>
            <person name="Swanson W.J."/>
            <person name="Moy G.W."/>
            <person name="Vacquier V.D."/>
        </authorList>
    </citation>
    <scope>NUCLEOTIDE SEQUENCE [LARGE SCALE GENOMIC DNA]</scope>
    <source>
        <strain evidence="15">COL-18-3</strain>
    </source>
</reference>
<organism evidence="15 17">
    <name type="scientific">Zancudomyces culisetae</name>
    <name type="common">Gut fungus</name>
    <name type="synonym">Smittium culisetae</name>
    <dbReference type="NCBI Taxonomy" id="1213189"/>
    <lineage>
        <taxon>Eukaryota</taxon>
        <taxon>Fungi</taxon>
        <taxon>Fungi incertae sedis</taxon>
        <taxon>Zoopagomycota</taxon>
        <taxon>Kickxellomycotina</taxon>
        <taxon>Harpellomycetes</taxon>
        <taxon>Harpellales</taxon>
        <taxon>Legeriomycetaceae</taxon>
        <taxon>Zancudomyces</taxon>
    </lineage>
</organism>
<evidence type="ECO:0000313" key="15">
    <source>
        <dbReference type="EMBL" id="OMH84936.1"/>
    </source>
</evidence>
<dbReference type="Proteomes" id="UP000188320">
    <property type="component" value="Unassembled WGS sequence"/>
</dbReference>
<sequence>MKNQEVKDFEDVLFFTAVSSVTGLTSDITPDNWYTRGVVVFIMFLGVLWFPPRMAEVLEMLGERNPWATNFTPEYNQKHVLVIGDLSYSSMFEFLREFFCEDHGPKIINTVVVLMSETPPEKNVAKLLKDPAYVENVKFVLGSPTSMKDLSDVKAHRARSIFVLSNKGLQAGGEAADDNQKVMITLAIRRYLLSLNRKVPIYAQALLPETTFHLEYLTKDVICIPELRLGLLAKGNAIPGFSSMLQTMITSIPESAQSQLIAAVRTSPNYKWLVQYIRSLGMEVYATKFSPAFKGIKFQKAVQLVYARYSAILMALVIDPSVGVYVASNFLINPLDYVMTGSEEGFLIGMDSQIAEYIASVPFLNQNIRDPPTDSESGPLLATRSTQGILNSGSGINIMDSIEISHVVKSPTPSHISAASIKSLSSNPITVDPSSATLPPSSSTPLATAEPSLPVQETTAPLILEKPTLTPSSPPPSSAPLQPNATTTSTTTSTSAPAPASASASAPTPLLSTSTPKLSPEGIPCDIKNHVVIFANGSDFPSNMEYLVGCIRSSKTGAYQYKCKSESESSPETARTSSSKPTTTPSTERTPDMGVYSFISPNSTYINIQPVVFLCPAPPSDSVRNILEGYSNVYFVVGSPLVKSDIVRTFIATAASGIVLITPHSRSDVDVNTTRLHYKTSLTITQADTPALMSVLNIESLTCSNPDFRLNVEFNYRENMLFIGSNELIRVNEAYIQPFFRPCFMAGIAYAPIMLDTLICQSFYNENLISILKRLVFSHGDISRQVEYSKLVKAGLPSAHLPPLNPTSPTGENPEQFIEYANVFLVHIPSSFVGLTFSSLFLHALFRHHTLILGLYRNSVETNPSSNFRYFVINPDHSTVLYATDRVYILSADHPQW</sequence>
<dbReference type="InterPro" id="IPR003148">
    <property type="entry name" value="RCK_N"/>
</dbReference>
<feature type="compositionally biased region" description="Low complexity" evidence="12">
    <location>
        <begin position="479"/>
        <end position="517"/>
    </location>
</feature>
<feature type="region of interest" description="Disordered" evidence="12">
    <location>
        <begin position="466"/>
        <end position="517"/>
    </location>
</feature>
<evidence type="ECO:0000313" key="17">
    <source>
        <dbReference type="Proteomes" id="UP000188320"/>
    </source>
</evidence>
<dbReference type="PANTHER" id="PTHR10027:SF10">
    <property type="entry name" value="SLOWPOKE 2, ISOFORM D"/>
    <property type="match status" value="1"/>
</dbReference>
<dbReference type="OrthoDB" id="297496at2759"/>
<evidence type="ECO:0000256" key="5">
    <source>
        <dbReference type="ARBA" id="ARBA00022826"/>
    </source>
</evidence>
<keyword evidence="17" id="KW-1185">Reference proteome</keyword>
<evidence type="ECO:0000256" key="6">
    <source>
        <dbReference type="ARBA" id="ARBA00022882"/>
    </source>
</evidence>
<dbReference type="PANTHER" id="PTHR10027">
    <property type="entry name" value="CALCIUM-ACTIVATED POTASSIUM CHANNEL ALPHA CHAIN"/>
    <property type="match status" value="1"/>
</dbReference>
<feature type="region of interest" description="Disordered" evidence="12">
    <location>
        <begin position="431"/>
        <end position="453"/>
    </location>
</feature>
<dbReference type="PROSITE" id="PS51201">
    <property type="entry name" value="RCK_N"/>
    <property type="match status" value="1"/>
</dbReference>
<dbReference type="GO" id="GO:0005267">
    <property type="term" value="F:potassium channel activity"/>
    <property type="evidence" value="ECO:0007669"/>
    <property type="project" value="UniProtKB-KW"/>
</dbReference>
<keyword evidence="7" id="KW-0630">Potassium</keyword>
<dbReference type="Pfam" id="PF22614">
    <property type="entry name" value="Slo-like_RCK"/>
    <property type="match status" value="2"/>
</dbReference>
<evidence type="ECO:0000313" key="16">
    <source>
        <dbReference type="EMBL" id="OMH85923.1"/>
    </source>
</evidence>
<dbReference type="Pfam" id="PF03493">
    <property type="entry name" value="BK_channel_a"/>
    <property type="match status" value="1"/>
</dbReference>
<name>A0A1R1PVD7_ZANCU</name>
<evidence type="ECO:0000256" key="9">
    <source>
        <dbReference type="ARBA" id="ARBA00023065"/>
    </source>
</evidence>
<evidence type="ECO:0000256" key="8">
    <source>
        <dbReference type="ARBA" id="ARBA00022989"/>
    </source>
</evidence>
<dbReference type="AlphaFoldDB" id="A0A1R1PVD7"/>
<dbReference type="InterPro" id="IPR047871">
    <property type="entry name" value="K_chnl_Slo-like"/>
</dbReference>
<feature type="domain" description="RCK N-terminal" evidence="14">
    <location>
        <begin position="77"/>
        <end position="222"/>
    </location>
</feature>